<gene>
    <name evidence="1" type="ORF">HK100_001823</name>
</gene>
<name>A0AAD5SW91_9FUNG</name>
<dbReference type="Proteomes" id="UP001211907">
    <property type="component" value="Unassembled WGS sequence"/>
</dbReference>
<reference evidence="1" key="1">
    <citation type="submission" date="2020-05" db="EMBL/GenBank/DDBJ databases">
        <title>Phylogenomic resolution of chytrid fungi.</title>
        <authorList>
            <person name="Stajich J.E."/>
            <person name="Amses K."/>
            <person name="Simmons R."/>
            <person name="Seto K."/>
            <person name="Myers J."/>
            <person name="Bonds A."/>
            <person name="Quandt C.A."/>
            <person name="Barry K."/>
            <person name="Liu P."/>
            <person name="Grigoriev I."/>
            <person name="Longcore J.E."/>
            <person name="James T.Y."/>
        </authorList>
    </citation>
    <scope>NUCLEOTIDE SEQUENCE</scope>
    <source>
        <strain evidence="1">JEL0513</strain>
    </source>
</reference>
<keyword evidence="2" id="KW-1185">Reference proteome</keyword>
<accession>A0AAD5SW91</accession>
<evidence type="ECO:0000313" key="1">
    <source>
        <dbReference type="EMBL" id="KAJ3113994.1"/>
    </source>
</evidence>
<proteinExistence type="predicted"/>
<dbReference type="EMBL" id="JADGJH010001403">
    <property type="protein sequence ID" value="KAJ3113994.1"/>
    <property type="molecule type" value="Genomic_DNA"/>
</dbReference>
<dbReference type="AlphaFoldDB" id="A0AAD5SW91"/>
<evidence type="ECO:0000313" key="2">
    <source>
        <dbReference type="Proteomes" id="UP001211907"/>
    </source>
</evidence>
<sequence length="119" mass="13763">MIDKVKEFYVFSWEKCKYVTAVKEYAFFVSVKGSLDTSDTMAKIDSGLDSNSEILDCDCEVNYQTELVESKFDFAGSFSWFIFLFLTAKIIQHLKDKNPLDCLKVLPDYLTMEFSNTKN</sequence>
<protein>
    <submittedName>
        <fullName evidence="1">Uncharacterized protein</fullName>
    </submittedName>
</protein>
<organism evidence="1 2">
    <name type="scientific">Physocladia obscura</name>
    <dbReference type="NCBI Taxonomy" id="109957"/>
    <lineage>
        <taxon>Eukaryota</taxon>
        <taxon>Fungi</taxon>
        <taxon>Fungi incertae sedis</taxon>
        <taxon>Chytridiomycota</taxon>
        <taxon>Chytridiomycota incertae sedis</taxon>
        <taxon>Chytridiomycetes</taxon>
        <taxon>Chytridiales</taxon>
        <taxon>Chytriomycetaceae</taxon>
        <taxon>Physocladia</taxon>
    </lineage>
</organism>
<comment type="caution">
    <text evidence="1">The sequence shown here is derived from an EMBL/GenBank/DDBJ whole genome shotgun (WGS) entry which is preliminary data.</text>
</comment>